<keyword evidence="5" id="KW-0249">Electron transport</keyword>
<dbReference type="InterPro" id="IPR013121">
    <property type="entry name" value="Fe_red_NAD-bd_6"/>
</dbReference>
<dbReference type="Pfam" id="PF01794">
    <property type="entry name" value="Ferric_reduct"/>
    <property type="match status" value="1"/>
</dbReference>
<evidence type="ECO:0000256" key="7">
    <source>
        <dbReference type="ARBA" id="ARBA00023002"/>
    </source>
</evidence>
<evidence type="ECO:0000256" key="3">
    <source>
        <dbReference type="ARBA" id="ARBA00022448"/>
    </source>
</evidence>
<keyword evidence="8" id="KW-0406">Ion transport</keyword>
<evidence type="ECO:0000256" key="2">
    <source>
        <dbReference type="ARBA" id="ARBA00006278"/>
    </source>
</evidence>
<dbReference type="InterPro" id="IPR013112">
    <property type="entry name" value="FAD-bd_8"/>
</dbReference>
<dbReference type="Pfam" id="PF08030">
    <property type="entry name" value="NAD_binding_6"/>
    <property type="match status" value="1"/>
</dbReference>
<keyword evidence="4 11" id="KW-0812">Transmembrane</keyword>
<name>A0A371DU24_9APHY</name>
<evidence type="ECO:0000256" key="10">
    <source>
        <dbReference type="ARBA" id="ARBA00023180"/>
    </source>
</evidence>
<feature type="transmembrane region" description="Helical" evidence="11">
    <location>
        <begin position="218"/>
        <end position="236"/>
    </location>
</feature>
<dbReference type="GO" id="GO:0005886">
    <property type="term" value="C:plasma membrane"/>
    <property type="evidence" value="ECO:0007669"/>
    <property type="project" value="TreeGrafter"/>
</dbReference>
<keyword evidence="14" id="KW-1185">Reference proteome</keyword>
<protein>
    <recommendedName>
        <fullName evidence="12">FAD-binding FR-type domain-containing protein</fullName>
    </recommendedName>
</protein>
<evidence type="ECO:0000256" key="1">
    <source>
        <dbReference type="ARBA" id="ARBA00004141"/>
    </source>
</evidence>
<proteinExistence type="inferred from homology"/>
<dbReference type="PANTHER" id="PTHR32361:SF9">
    <property type="entry name" value="FERRIC REDUCTASE TRANSMEMBRANE COMPONENT 3-RELATED"/>
    <property type="match status" value="1"/>
</dbReference>
<evidence type="ECO:0000256" key="5">
    <source>
        <dbReference type="ARBA" id="ARBA00022982"/>
    </source>
</evidence>
<organism evidence="13 14">
    <name type="scientific">Lentinus brumalis</name>
    <dbReference type="NCBI Taxonomy" id="2498619"/>
    <lineage>
        <taxon>Eukaryota</taxon>
        <taxon>Fungi</taxon>
        <taxon>Dikarya</taxon>
        <taxon>Basidiomycota</taxon>
        <taxon>Agaricomycotina</taxon>
        <taxon>Agaricomycetes</taxon>
        <taxon>Polyporales</taxon>
        <taxon>Polyporaceae</taxon>
        <taxon>Lentinus</taxon>
    </lineage>
</organism>
<evidence type="ECO:0000256" key="11">
    <source>
        <dbReference type="SAM" id="Phobius"/>
    </source>
</evidence>
<feature type="transmembrane region" description="Helical" evidence="11">
    <location>
        <begin position="248"/>
        <end position="268"/>
    </location>
</feature>
<keyword evidence="10" id="KW-0325">Glycoprotein</keyword>
<dbReference type="GO" id="GO:0006879">
    <property type="term" value="P:intracellular iron ion homeostasis"/>
    <property type="evidence" value="ECO:0007669"/>
    <property type="project" value="TreeGrafter"/>
</dbReference>
<dbReference type="PANTHER" id="PTHR32361">
    <property type="entry name" value="FERRIC/CUPRIC REDUCTASE TRANSMEMBRANE COMPONENT"/>
    <property type="match status" value="1"/>
</dbReference>
<dbReference type="GO" id="GO:0006826">
    <property type="term" value="P:iron ion transport"/>
    <property type="evidence" value="ECO:0007669"/>
    <property type="project" value="TreeGrafter"/>
</dbReference>
<gene>
    <name evidence="13" type="ORF">OH76DRAFT_587341</name>
</gene>
<evidence type="ECO:0000256" key="4">
    <source>
        <dbReference type="ARBA" id="ARBA00022692"/>
    </source>
</evidence>
<dbReference type="CDD" id="cd06186">
    <property type="entry name" value="NOX_Duox_like_FAD_NADP"/>
    <property type="match status" value="1"/>
</dbReference>
<reference evidence="13 14" key="1">
    <citation type="journal article" date="2018" name="Biotechnol. Biofuels">
        <title>Integrative visual omics of the white-rot fungus Polyporus brumalis exposes the biotechnological potential of its oxidative enzymes for delignifying raw plant biomass.</title>
        <authorList>
            <person name="Miyauchi S."/>
            <person name="Rancon A."/>
            <person name="Drula E."/>
            <person name="Hage H."/>
            <person name="Chaduli D."/>
            <person name="Favel A."/>
            <person name="Grisel S."/>
            <person name="Henrissat B."/>
            <person name="Herpoel-Gimbert I."/>
            <person name="Ruiz-Duenas F.J."/>
            <person name="Chevret D."/>
            <person name="Hainaut M."/>
            <person name="Lin J."/>
            <person name="Wang M."/>
            <person name="Pangilinan J."/>
            <person name="Lipzen A."/>
            <person name="Lesage-Meessen L."/>
            <person name="Navarro D."/>
            <person name="Riley R."/>
            <person name="Grigoriev I.V."/>
            <person name="Zhou S."/>
            <person name="Raouche S."/>
            <person name="Rosso M.N."/>
        </authorList>
    </citation>
    <scope>NUCLEOTIDE SEQUENCE [LARGE SCALE GENOMIC DNA]</scope>
    <source>
        <strain evidence="13 14">BRFM 1820</strain>
    </source>
</reference>
<feature type="domain" description="FAD-binding FR-type" evidence="12">
    <location>
        <begin position="286"/>
        <end position="453"/>
    </location>
</feature>
<dbReference type="PROSITE" id="PS51384">
    <property type="entry name" value="FAD_FR"/>
    <property type="match status" value="1"/>
</dbReference>
<dbReference type="STRING" id="139420.A0A371DU24"/>
<dbReference type="EMBL" id="KZ857381">
    <property type="protein sequence ID" value="RDX55998.1"/>
    <property type="molecule type" value="Genomic_DNA"/>
</dbReference>
<keyword evidence="7" id="KW-0560">Oxidoreductase</keyword>
<dbReference type="InterPro" id="IPR013130">
    <property type="entry name" value="Fe3_Rdtase_TM_dom"/>
</dbReference>
<evidence type="ECO:0000313" key="13">
    <source>
        <dbReference type="EMBL" id="RDX55998.1"/>
    </source>
</evidence>
<dbReference type="InterPro" id="IPR039261">
    <property type="entry name" value="FNR_nucleotide-bd"/>
</dbReference>
<dbReference type="Proteomes" id="UP000256964">
    <property type="component" value="Unassembled WGS sequence"/>
</dbReference>
<evidence type="ECO:0000313" key="14">
    <source>
        <dbReference type="Proteomes" id="UP000256964"/>
    </source>
</evidence>
<dbReference type="AlphaFoldDB" id="A0A371DU24"/>
<comment type="subcellular location">
    <subcellularLocation>
        <location evidence="1">Membrane</location>
        <topology evidence="1">Multi-pass membrane protein</topology>
    </subcellularLocation>
</comment>
<dbReference type="Gene3D" id="3.40.50.80">
    <property type="entry name" value="Nucleotide-binding domain of ferredoxin-NADP reductase (FNR) module"/>
    <property type="match status" value="1"/>
</dbReference>
<dbReference type="SUPFAM" id="SSF52343">
    <property type="entry name" value="Ferredoxin reductase-like, C-terminal NADP-linked domain"/>
    <property type="match status" value="1"/>
</dbReference>
<feature type="transmembrane region" description="Helical" evidence="11">
    <location>
        <begin position="34"/>
        <end position="55"/>
    </location>
</feature>
<evidence type="ECO:0000259" key="12">
    <source>
        <dbReference type="PROSITE" id="PS51384"/>
    </source>
</evidence>
<feature type="transmembrane region" description="Helical" evidence="11">
    <location>
        <begin position="112"/>
        <end position="133"/>
    </location>
</feature>
<keyword evidence="6 11" id="KW-1133">Transmembrane helix</keyword>
<keyword evidence="3" id="KW-0813">Transport</keyword>
<dbReference type="GO" id="GO:0000293">
    <property type="term" value="F:ferric-chelate reductase activity"/>
    <property type="evidence" value="ECO:0007669"/>
    <property type="project" value="UniProtKB-ARBA"/>
</dbReference>
<dbReference type="SFLD" id="SFLDG01168">
    <property type="entry name" value="Ferric_reductase_subgroup_(FRE"/>
    <property type="match status" value="1"/>
</dbReference>
<feature type="transmembrane region" description="Helical" evidence="11">
    <location>
        <begin position="194"/>
        <end position="212"/>
    </location>
</feature>
<accession>A0A371DU24</accession>
<dbReference type="OrthoDB" id="4494341at2759"/>
<evidence type="ECO:0000256" key="8">
    <source>
        <dbReference type="ARBA" id="ARBA00023065"/>
    </source>
</evidence>
<comment type="similarity">
    <text evidence="2">Belongs to the ferric reductase (FRE) family.</text>
</comment>
<dbReference type="InterPro" id="IPR051410">
    <property type="entry name" value="Ferric/Cupric_Reductase"/>
</dbReference>
<dbReference type="GO" id="GO:0015677">
    <property type="term" value="P:copper ion import"/>
    <property type="evidence" value="ECO:0007669"/>
    <property type="project" value="TreeGrafter"/>
</dbReference>
<sequence length="643" mass="71719">MDVMMGMMPATAPPPQPPDMVIWYTRNQLYAKQVWWFVASFIGLVSVSQLLSWVASKAFAPCPASTRHADSERQGMVRRRRRDWSRLPLAFVNYFRVVAFRNTIDVGQVLNLTYAEAFITVGYIVGLFVWTFINTTNVAGQQLSWQYWSGRAGTLAVSQFPLITVLGTKNNVLSYITGVSYDKLNYLHRMTARIAFILLWIHGGTKLAFLPPTAFDSWFIQIGLAAIGGFSLLFFVAFRPFRARFYEVFFYTHFFMVLLMLIGGYFHANQAAKLGPYIWPCFLIWGADRFLRLFRVIYFNNNLYAGGKGLDATLELLSPQFVKLSLTRPPQFKWTPGQAAFLIAPGVSRIPIEAHPFTIASVDSRYHLRGSAKKGVRVDLMESEASSMVDSLPESMTVTEKGVMDSDVLPYWEEVDFFINVRDGFTKRLAAAARKGEKVRVWVDGPYGFAPNVKNDDIVVLVAGGSGVSLALSMFLAVASDVQNGKSQTRKVVFIWSIRDAKQMEWISKALVNALERAPPSLEIAICIFVTGGRKPDQMPLMNNNDSDFMYSMDGPTPTNADMPMMAPRMLADFPSVQITPGRPDIPKMLKDEVAHASGRLSVTVCGSAAIAKTCRDALRLPFSTALFGGPSVILHVESFGYA</sequence>
<evidence type="ECO:0000256" key="6">
    <source>
        <dbReference type="ARBA" id="ARBA00022989"/>
    </source>
</evidence>
<dbReference type="SFLD" id="SFLDS00052">
    <property type="entry name" value="Ferric_Reductase_Domain"/>
    <property type="match status" value="1"/>
</dbReference>
<keyword evidence="9 11" id="KW-0472">Membrane</keyword>
<dbReference type="Pfam" id="PF08022">
    <property type="entry name" value="FAD_binding_8"/>
    <property type="match status" value="1"/>
</dbReference>
<dbReference type="InterPro" id="IPR017927">
    <property type="entry name" value="FAD-bd_FR_type"/>
</dbReference>
<evidence type="ECO:0000256" key="9">
    <source>
        <dbReference type="ARBA" id="ARBA00023136"/>
    </source>
</evidence>